<dbReference type="HAMAP" id="MF_00484">
    <property type="entry name" value="Glycogen_synth"/>
    <property type="match status" value="1"/>
</dbReference>
<keyword evidence="8 11" id="KW-0808">Transferase</keyword>
<name>A0A502GAY7_9GAMM</name>
<dbReference type="Pfam" id="PF08323">
    <property type="entry name" value="Glyco_transf_5"/>
    <property type="match status" value="1"/>
</dbReference>
<dbReference type="UniPathway" id="UPA00164"/>
<evidence type="ECO:0000259" key="12">
    <source>
        <dbReference type="Pfam" id="PF00534"/>
    </source>
</evidence>
<dbReference type="FunFam" id="3.40.50.2000:FF:000011">
    <property type="entry name" value="Glycogen synthase"/>
    <property type="match status" value="1"/>
</dbReference>
<dbReference type="Pfam" id="PF00534">
    <property type="entry name" value="Glycos_transf_1"/>
    <property type="match status" value="1"/>
</dbReference>
<reference evidence="14 15" key="1">
    <citation type="journal article" date="2019" name="Environ. Microbiol.">
        <title>Species interactions and distinct microbial communities in high Arctic permafrost affected cryosols are associated with the CH4 and CO2 gas fluxes.</title>
        <authorList>
            <person name="Altshuler I."/>
            <person name="Hamel J."/>
            <person name="Turney S."/>
            <person name="Magnuson E."/>
            <person name="Levesque R."/>
            <person name="Greer C."/>
            <person name="Whyte L.G."/>
        </authorList>
    </citation>
    <scope>NUCLEOTIDE SEQUENCE [LARGE SCALE GENOMIC DNA]</scope>
    <source>
        <strain evidence="14 15">E4</strain>
    </source>
</reference>
<comment type="catalytic activity">
    <reaction evidence="1 11">
        <text>[(1-&gt;4)-alpha-D-glucosyl](n) + ADP-alpha-D-glucose = [(1-&gt;4)-alpha-D-glucosyl](n+1) + ADP + H(+)</text>
        <dbReference type="Rhea" id="RHEA:18189"/>
        <dbReference type="Rhea" id="RHEA-COMP:9584"/>
        <dbReference type="Rhea" id="RHEA-COMP:9587"/>
        <dbReference type="ChEBI" id="CHEBI:15378"/>
        <dbReference type="ChEBI" id="CHEBI:15444"/>
        <dbReference type="ChEBI" id="CHEBI:57498"/>
        <dbReference type="ChEBI" id="CHEBI:456216"/>
        <dbReference type="EC" id="2.4.1.21"/>
    </reaction>
</comment>
<evidence type="ECO:0000256" key="8">
    <source>
        <dbReference type="ARBA" id="ARBA00022679"/>
    </source>
</evidence>
<dbReference type="OrthoDB" id="9808590at2"/>
<comment type="similarity">
    <text evidence="4 11">Belongs to the glycosyltransferase 1 family. Bacterial/plant glycogen synthase subfamily.</text>
</comment>
<evidence type="ECO:0000256" key="10">
    <source>
        <dbReference type="ARBA" id="ARBA00031722"/>
    </source>
</evidence>
<dbReference type="GO" id="GO:0005978">
    <property type="term" value="P:glycogen biosynthetic process"/>
    <property type="evidence" value="ECO:0007669"/>
    <property type="project" value="UniProtKB-UniRule"/>
</dbReference>
<dbReference type="EMBL" id="RCZD01000010">
    <property type="protein sequence ID" value="TPG58832.1"/>
    <property type="molecule type" value="Genomic_DNA"/>
</dbReference>
<gene>
    <name evidence="11 14" type="primary">glgA</name>
    <name evidence="14" type="ORF">EAH77_18150</name>
</gene>
<protein>
    <recommendedName>
        <fullName evidence="6 11">Glycogen synthase</fullName>
        <ecNumber evidence="5 11">2.4.1.21</ecNumber>
    </recommendedName>
    <alternativeName>
        <fullName evidence="10 11">Starch [bacterial glycogen] synthase</fullName>
    </alternativeName>
</protein>
<keyword evidence="7 11" id="KW-0328">Glycosyltransferase</keyword>
<dbReference type="PANTHER" id="PTHR45825">
    <property type="entry name" value="GRANULE-BOUND STARCH SYNTHASE 1, CHLOROPLASTIC/AMYLOPLASTIC"/>
    <property type="match status" value="1"/>
</dbReference>
<evidence type="ECO:0000313" key="15">
    <source>
        <dbReference type="Proteomes" id="UP000317663"/>
    </source>
</evidence>
<evidence type="ECO:0000256" key="5">
    <source>
        <dbReference type="ARBA" id="ARBA00012588"/>
    </source>
</evidence>
<evidence type="ECO:0000256" key="9">
    <source>
        <dbReference type="ARBA" id="ARBA00023056"/>
    </source>
</evidence>
<keyword evidence="15" id="KW-1185">Reference proteome</keyword>
<dbReference type="GO" id="GO:0004373">
    <property type="term" value="F:alpha-1,4-glucan glucosyltransferase (UDP-glucose donor) activity"/>
    <property type="evidence" value="ECO:0007669"/>
    <property type="project" value="InterPro"/>
</dbReference>
<comment type="caution">
    <text evidence="14">The sequence shown here is derived from an EMBL/GenBank/DDBJ whole genome shotgun (WGS) entry which is preliminary data.</text>
</comment>
<evidence type="ECO:0000256" key="11">
    <source>
        <dbReference type="HAMAP-Rule" id="MF_00484"/>
    </source>
</evidence>
<evidence type="ECO:0000256" key="7">
    <source>
        <dbReference type="ARBA" id="ARBA00022676"/>
    </source>
</evidence>
<feature type="domain" description="Starch synthase catalytic" evidence="13">
    <location>
        <begin position="2"/>
        <end position="232"/>
    </location>
</feature>
<evidence type="ECO:0000313" key="14">
    <source>
        <dbReference type="EMBL" id="TPG58832.1"/>
    </source>
</evidence>
<comment type="function">
    <text evidence="2 11">Synthesizes alpha-1,4-glucan chains using ADP-glucose.</text>
</comment>
<evidence type="ECO:0000256" key="3">
    <source>
        <dbReference type="ARBA" id="ARBA00004964"/>
    </source>
</evidence>
<evidence type="ECO:0000256" key="1">
    <source>
        <dbReference type="ARBA" id="ARBA00001478"/>
    </source>
</evidence>
<dbReference type="SUPFAM" id="SSF53756">
    <property type="entry name" value="UDP-Glycosyltransferase/glycogen phosphorylase"/>
    <property type="match status" value="1"/>
</dbReference>
<feature type="binding site" evidence="11">
    <location>
        <position position="15"/>
    </location>
    <ligand>
        <name>ADP-alpha-D-glucose</name>
        <dbReference type="ChEBI" id="CHEBI:57498"/>
    </ligand>
</feature>
<dbReference type="RefSeq" id="WP_140474204.1">
    <property type="nucleotide sequence ID" value="NZ_RCZD01000010.1"/>
</dbReference>
<dbReference type="GO" id="GO:0005829">
    <property type="term" value="C:cytosol"/>
    <property type="evidence" value="ECO:0007669"/>
    <property type="project" value="TreeGrafter"/>
</dbReference>
<dbReference type="Gene3D" id="3.40.50.2000">
    <property type="entry name" value="Glycogen Phosphorylase B"/>
    <property type="match status" value="2"/>
</dbReference>
<dbReference type="NCBIfam" id="TIGR02095">
    <property type="entry name" value="glgA"/>
    <property type="match status" value="1"/>
</dbReference>
<dbReference type="InterPro" id="IPR011835">
    <property type="entry name" value="GS/SS"/>
</dbReference>
<sequence length="478" mass="52738">MQVLHVCSELFPLLKTGGLADVAGALPAAQIAGGTDVRVLIPAFPDIKRGIGETQVVGHLDTFAGHVTLRYGVFQGVGIYIIDVPGLYDRPGSPYHDQSSYAYPDNHLRFALLSWMAAELGNGFDAMWKPDILHSHDWHAGLTSAYVRARHIPVKTVFTVHNLAFQGLFDGYHLQHLQIPFEFFQMYGLEFYGQISYLKAGLFYSDHITTVSPTYAKEITRPEFGYGMEALLLERQREGRLTGILNGVDDAIWQPRDDVLLSARYDADDLRSKMINKAYLQRAMGLDVDDSRLVFAVVSRLTHQKGLDLVLEALPDLLERGGQLALLGAGDAVLQQAFLAAAADNPGQVGVQLGYHESFSHRIIGGADVIMVPSRFEPCGLTQLYGLKYGTLPLVRRTGGLADTVVDCALENLADGTASGFVFEEANGKSLGSAIRRAFVLWSRPKHWRHVQHHAMGIDFGWQVAAQAYLSLYQRLLS</sequence>
<dbReference type="PANTHER" id="PTHR45825:SF11">
    <property type="entry name" value="ALPHA AMYLASE DOMAIN-CONTAINING PROTEIN"/>
    <property type="match status" value="1"/>
</dbReference>
<accession>A0A502GAY7</accession>
<evidence type="ECO:0000259" key="13">
    <source>
        <dbReference type="Pfam" id="PF08323"/>
    </source>
</evidence>
<evidence type="ECO:0000256" key="6">
    <source>
        <dbReference type="ARBA" id="ARBA00019935"/>
    </source>
</evidence>
<evidence type="ECO:0000256" key="2">
    <source>
        <dbReference type="ARBA" id="ARBA00002764"/>
    </source>
</evidence>
<dbReference type="NCBIfam" id="NF001899">
    <property type="entry name" value="PRK00654.1-2"/>
    <property type="match status" value="1"/>
</dbReference>
<dbReference type="GO" id="GO:0009011">
    <property type="term" value="F:alpha-1,4-glucan glucosyltransferase (ADP-glucose donor) activity"/>
    <property type="evidence" value="ECO:0007669"/>
    <property type="project" value="UniProtKB-UniRule"/>
</dbReference>
<dbReference type="Proteomes" id="UP000317663">
    <property type="component" value="Unassembled WGS sequence"/>
</dbReference>
<comment type="pathway">
    <text evidence="3 11">Glycan biosynthesis; glycogen biosynthesis.</text>
</comment>
<dbReference type="AlphaFoldDB" id="A0A502GAY7"/>
<feature type="domain" description="Glycosyl transferase family 1" evidence="12">
    <location>
        <begin position="289"/>
        <end position="442"/>
    </location>
</feature>
<dbReference type="InterPro" id="IPR001296">
    <property type="entry name" value="Glyco_trans_1"/>
</dbReference>
<dbReference type="InterPro" id="IPR013534">
    <property type="entry name" value="Starch_synth_cat_dom"/>
</dbReference>
<keyword evidence="9 11" id="KW-0320">Glycogen biosynthesis</keyword>
<organism evidence="14 15">
    <name type="scientific">Ewingella americana</name>
    <dbReference type="NCBI Taxonomy" id="41202"/>
    <lineage>
        <taxon>Bacteria</taxon>
        <taxon>Pseudomonadati</taxon>
        <taxon>Pseudomonadota</taxon>
        <taxon>Gammaproteobacteria</taxon>
        <taxon>Enterobacterales</taxon>
        <taxon>Yersiniaceae</taxon>
        <taxon>Ewingella</taxon>
    </lineage>
</organism>
<evidence type="ECO:0000256" key="4">
    <source>
        <dbReference type="ARBA" id="ARBA00010281"/>
    </source>
</evidence>
<dbReference type="CDD" id="cd03791">
    <property type="entry name" value="GT5_Glycogen_synthase_DULL1-like"/>
    <property type="match status" value="1"/>
</dbReference>
<dbReference type="EC" id="2.4.1.21" evidence="5 11"/>
<proteinExistence type="inferred from homology"/>